<organism evidence="2 3">
    <name type="scientific">Falsigemmobacter faecalis</name>
    <dbReference type="NCBI Taxonomy" id="2488730"/>
    <lineage>
        <taxon>Bacteria</taxon>
        <taxon>Pseudomonadati</taxon>
        <taxon>Pseudomonadota</taxon>
        <taxon>Alphaproteobacteria</taxon>
        <taxon>Rhodobacterales</taxon>
        <taxon>Paracoccaceae</taxon>
        <taxon>Falsigemmobacter</taxon>
    </lineage>
</organism>
<feature type="region of interest" description="Disordered" evidence="1">
    <location>
        <begin position="53"/>
        <end position="84"/>
    </location>
</feature>
<dbReference type="EMBL" id="RRAZ01000026">
    <property type="protein sequence ID" value="RRH72227.1"/>
    <property type="molecule type" value="Genomic_DNA"/>
</dbReference>
<comment type="caution">
    <text evidence="2">The sequence shown here is derived from an EMBL/GenBank/DDBJ whole genome shotgun (WGS) entry which is preliminary data.</text>
</comment>
<evidence type="ECO:0000313" key="2">
    <source>
        <dbReference type="EMBL" id="RRH72227.1"/>
    </source>
</evidence>
<reference evidence="2 3" key="1">
    <citation type="submission" date="2018-11" db="EMBL/GenBank/DDBJ databases">
        <title>Gemmobacter sp. nov., YIM 102744-1 draft genome.</title>
        <authorList>
            <person name="Li G."/>
            <person name="Jiang Y."/>
        </authorList>
    </citation>
    <scope>NUCLEOTIDE SEQUENCE [LARGE SCALE GENOMIC DNA]</scope>
    <source>
        <strain evidence="2 3">YIM 102744-1</strain>
    </source>
</reference>
<sequence length="84" mass="9400">MVLRVNEVAQRYGVSPATVWHWPQTVEGFPGPVRIGPGTTRWYPEDPEEWDAQARGAAKGGRSRPDPTERSACTKIPPARRKEC</sequence>
<evidence type="ECO:0000313" key="3">
    <source>
        <dbReference type="Proteomes" id="UP000282125"/>
    </source>
</evidence>
<name>A0A3P3DD21_9RHOB</name>
<protein>
    <submittedName>
        <fullName evidence="2">AlpA family phage regulatory protein</fullName>
    </submittedName>
</protein>
<keyword evidence="3" id="KW-1185">Reference proteome</keyword>
<evidence type="ECO:0000256" key="1">
    <source>
        <dbReference type="SAM" id="MobiDB-lite"/>
    </source>
</evidence>
<dbReference type="InterPro" id="IPR009061">
    <property type="entry name" value="DNA-bd_dom_put_sf"/>
</dbReference>
<dbReference type="SUPFAM" id="SSF46955">
    <property type="entry name" value="Putative DNA-binding domain"/>
    <property type="match status" value="1"/>
</dbReference>
<dbReference type="OrthoDB" id="8452166at2"/>
<dbReference type="Proteomes" id="UP000282125">
    <property type="component" value="Unassembled WGS sequence"/>
</dbReference>
<proteinExistence type="predicted"/>
<accession>A0A3P3DD21</accession>
<dbReference type="AlphaFoldDB" id="A0A3P3DD21"/>
<gene>
    <name evidence="2" type="ORF">EG244_15505</name>
</gene>